<proteinExistence type="predicted"/>
<sequence>MNRSDIMFKRNKLLVNIVWALLVLGLVVDIITAVPIEAIIVLIVAGTATCVLMTVLTYRRLFENRIMYLISLSLSLLTFLLVDSSPAMTTYFLVYLNMAISMLYMNYRAVLFSGFSAIALTNVFFFVPKYYDAMFAPLDEVSFFTPNLYVVMTMAALVAAGRFSEKLQLEVLEKQEAAWLAKQRAEEMLSHVKHAVDQLNDFSAKLKGNVTTAGSISREVTKTFAEIASSVETQTRSIGEISESIQAVDQVVGTVVGGSTQMSAVAVETSLHASSGSEQVDKLSAQVEQLHSIIYTSVELVGELNDQNRQIGEIVQTIHGISAQTNLLALNAAIEAARAGEHGKGFAVVSGEVRKLAEGARQSTEQITAILESIRLKTTEVSEQVLLGRDAVNRSREAAVQVGSMIREVTGNASLTERQSALLHSSSKQMDHAYRTITDEMMTIAGITEENMASVQEITASMETQDSKINDIVESYLQLEQLINSLQALADRDNTGKTGVPLYNSSR</sequence>
<keyword evidence="3" id="KW-0472">Membrane</keyword>
<reference evidence="5 6" key="1">
    <citation type="journal article" date="2009" name="Int. J. Syst. Evol. Microbiol.">
        <title>Paenibacillus contaminans sp. nov., isolated from a contaminated laboratory plate.</title>
        <authorList>
            <person name="Chou J.H."/>
            <person name="Lee J.H."/>
            <person name="Lin M.C."/>
            <person name="Chang P.S."/>
            <person name="Arun A.B."/>
            <person name="Young C.C."/>
            <person name="Chen W.M."/>
        </authorList>
    </citation>
    <scope>NUCLEOTIDE SEQUENCE [LARGE SCALE GENOMIC DNA]</scope>
    <source>
        <strain evidence="5 6">CKOBP-6</strain>
    </source>
</reference>
<dbReference type="InterPro" id="IPR004089">
    <property type="entry name" value="MCPsignal_dom"/>
</dbReference>
<feature type="transmembrane region" description="Helical" evidence="3">
    <location>
        <begin position="110"/>
        <end position="131"/>
    </location>
</feature>
<dbReference type="Proteomes" id="UP000250369">
    <property type="component" value="Unassembled WGS sequence"/>
</dbReference>
<dbReference type="GO" id="GO:0016020">
    <property type="term" value="C:membrane"/>
    <property type="evidence" value="ECO:0007669"/>
    <property type="project" value="InterPro"/>
</dbReference>
<keyword evidence="3" id="KW-1133">Transmembrane helix</keyword>
<evidence type="ECO:0000256" key="3">
    <source>
        <dbReference type="SAM" id="Phobius"/>
    </source>
</evidence>
<keyword evidence="1 2" id="KW-0807">Transducer</keyword>
<organism evidence="5 6">
    <name type="scientific">Paenibacillus contaminans</name>
    <dbReference type="NCBI Taxonomy" id="450362"/>
    <lineage>
        <taxon>Bacteria</taxon>
        <taxon>Bacillati</taxon>
        <taxon>Bacillota</taxon>
        <taxon>Bacilli</taxon>
        <taxon>Bacillales</taxon>
        <taxon>Paenibacillaceae</taxon>
        <taxon>Paenibacillus</taxon>
    </lineage>
</organism>
<keyword evidence="3" id="KW-0812">Transmembrane</keyword>
<evidence type="ECO:0000313" key="5">
    <source>
        <dbReference type="EMBL" id="RAV19850.1"/>
    </source>
</evidence>
<dbReference type="RefSeq" id="WP_113032280.1">
    <property type="nucleotide sequence ID" value="NZ_QMFB01000010.1"/>
</dbReference>
<accession>A0A329MJK4</accession>
<keyword evidence="6" id="KW-1185">Reference proteome</keyword>
<dbReference type="PANTHER" id="PTHR32089">
    <property type="entry name" value="METHYL-ACCEPTING CHEMOTAXIS PROTEIN MCPB"/>
    <property type="match status" value="1"/>
</dbReference>
<dbReference type="PROSITE" id="PS50111">
    <property type="entry name" value="CHEMOTAXIS_TRANSDUC_2"/>
    <property type="match status" value="1"/>
</dbReference>
<gene>
    <name evidence="5" type="ORF">DQG23_18145</name>
</gene>
<feature type="transmembrane region" description="Helical" evidence="3">
    <location>
        <begin position="65"/>
        <end position="82"/>
    </location>
</feature>
<dbReference type="SMART" id="SM00283">
    <property type="entry name" value="MA"/>
    <property type="match status" value="1"/>
</dbReference>
<feature type="domain" description="Methyl-accepting transducer" evidence="4">
    <location>
        <begin position="209"/>
        <end position="466"/>
    </location>
</feature>
<evidence type="ECO:0000313" key="6">
    <source>
        <dbReference type="Proteomes" id="UP000250369"/>
    </source>
</evidence>
<evidence type="ECO:0000259" key="4">
    <source>
        <dbReference type="PROSITE" id="PS50111"/>
    </source>
</evidence>
<dbReference type="Pfam" id="PF00015">
    <property type="entry name" value="MCPsignal"/>
    <property type="match status" value="1"/>
</dbReference>
<dbReference type="AlphaFoldDB" id="A0A329MJK4"/>
<dbReference type="Gene3D" id="1.10.287.950">
    <property type="entry name" value="Methyl-accepting chemotaxis protein"/>
    <property type="match status" value="1"/>
</dbReference>
<evidence type="ECO:0000256" key="1">
    <source>
        <dbReference type="ARBA" id="ARBA00023224"/>
    </source>
</evidence>
<protein>
    <submittedName>
        <fullName evidence="5">Chemotaxis protein</fullName>
    </submittedName>
</protein>
<feature type="transmembrane region" description="Helical" evidence="3">
    <location>
        <begin position="38"/>
        <end position="58"/>
    </location>
</feature>
<dbReference type="PANTHER" id="PTHR32089:SF112">
    <property type="entry name" value="LYSOZYME-LIKE PROTEIN-RELATED"/>
    <property type="match status" value="1"/>
</dbReference>
<dbReference type="SUPFAM" id="SSF58104">
    <property type="entry name" value="Methyl-accepting chemotaxis protein (MCP) signaling domain"/>
    <property type="match status" value="1"/>
</dbReference>
<dbReference type="EMBL" id="QMFB01000010">
    <property type="protein sequence ID" value="RAV19850.1"/>
    <property type="molecule type" value="Genomic_DNA"/>
</dbReference>
<dbReference type="GO" id="GO:0007165">
    <property type="term" value="P:signal transduction"/>
    <property type="evidence" value="ECO:0007669"/>
    <property type="project" value="UniProtKB-KW"/>
</dbReference>
<feature type="transmembrane region" description="Helical" evidence="3">
    <location>
        <begin position="12"/>
        <end position="32"/>
    </location>
</feature>
<dbReference type="OrthoDB" id="2166737at2"/>
<name>A0A329MJK4_9BACL</name>
<feature type="transmembrane region" description="Helical" evidence="3">
    <location>
        <begin position="143"/>
        <end position="164"/>
    </location>
</feature>
<evidence type="ECO:0000256" key="2">
    <source>
        <dbReference type="PROSITE-ProRule" id="PRU00284"/>
    </source>
</evidence>
<comment type="caution">
    <text evidence="5">The sequence shown here is derived from an EMBL/GenBank/DDBJ whole genome shotgun (WGS) entry which is preliminary data.</text>
</comment>